<evidence type="ECO:0000313" key="2">
    <source>
        <dbReference type="EMBL" id="THU96178.1"/>
    </source>
</evidence>
<feature type="compositionally biased region" description="Polar residues" evidence="1">
    <location>
        <begin position="114"/>
        <end position="125"/>
    </location>
</feature>
<name>A0A4S8M3B0_DENBC</name>
<dbReference type="AlphaFoldDB" id="A0A4S8M3B0"/>
<proteinExistence type="predicted"/>
<dbReference type="Proteomes" id="UP000297245">
    <property type="component" value="Unassembled WGS sequence"/>
</dbReference>
<feature type="compositionally biased region" description="Basic residues" evidence="1">
    <location>
        <begin position="1"/>
        <end position="10"/>
    </location>
</feature>
<protein>
    <submittedName>
        <fullName evidence="2">Uncharacterized protein</fullName>
    </submittedName>
</protein>
<feature type="region of interest" description="Disordered" evidence="1">
    <location>
        <begin position="1"/>
        <end position="157"/>
    </location>
</feature>
<dbReference type="EMBL" id="ML179182">
    <property type="protein sequence ID" value="THU96178.1"/>
    <property type="molecule type" value="Genomic_DNA"/>
</dbReference>
<gene>
    <name evidence="2" type="ORF">K435DRAFT_797515</name>
</gene>
<feature type="compositionally biased region" description="Low complexity" evidence="1">
    <location>
        <begin position="126"/>
        <end position="157"/>
    </location>
</feature>
<organism evidence="2 3">
    <name type="scientific">Dendrothele bispora (strain CBS 962.96)</name>
    <dbReference type="NCBI Taxonomy" id="1314807"/>
    <lineage>
        <taxon>Eukaryota</taxon>
        <taxon>Fungi</taxon>
        <taxon>Dikarya</taxon>
        <taxon>Basidiomycota</taxon>
        <taxon>Agaricomycotina</taxon>
        <taxon>Agaricomycetes</taxon>
        <taxon>Agaricomycetidae</taxon>
        <taxon>Agaricales</taxon>
        <taxon>Agaricales incertae sedis</taxon>
        <taxon>Dendrothele</taxon>
    </lineage>
</organism>
<reference evidence="2 3" key="1">
    <citation type="journal article" date="2019" name="Nat. Ecol. Evol.">
        <title>Megaphylogeny resolves global patterns of mushroom evolution.</title>
        <authorList>
            <person name="Varga T."/>
            <person name="Krizsan K."/>
            <person name="Foldi C."/>
            <person name="Dima B."/>
            <person name="Sanchez-Garcia M."/>
            <person name="Sanchez-Ramirez S."/>
            <person name="Szollosi G.J."/>
            <person name="Szarkandi J.G."/>
            <person name="Papp V."/>
            <person name="Albert L."/>
            <person name="Andreopoulos W."/>
            <person name="Angelini C."/>
            <person name="Antonin V."/>
            <person name="Barry K.W."/>
            <person name="Bougher N.L."/>
            <person name="Buchanan P."/>
            <person name="Buyck B."/>
            <person name="Bense V."/>
            <person name="Catcheside P."/>
            <person name="Chovatia M."/>
            <person name="Cooper J."/>
            <person name="Damon W."/>
            <person name="Desjardin D."/>
            <person name="Finy P."/>
            <person name="Geml J."/>
            <person name="Haridas S."/>
            <person name="Hughes K."/>
            <person name="Justo A."/>
            <person name="Karasinski D."/>
            <person name="Kautmanova I."/>
            <person name="Kiss B."/>
            <person name="Kocsube S."/>
            <person name="Kotiranta H."/>
            <person name="LaButti K.M."/>
            <person name="Lechner B.E."/>
            <person name="Liimatainen K."/>
            <person name="Lipzen A."/>
            <person name="Lukacs Z."/>
            <person name="Mihaltcheva S."/>
            <person name="Morgado L.N."/>
            <person name="Niskanen T."/>
            <person name="Noordeloos M.E."/>
            <person name="Ohm R.A."/>
            <person name="Ortiz-Santana B."/>
            <person name="Ovrebo C."/>
            <person name="Racz N."/>
            <person name="Riley R."/>
            <person name="Savchenko A."/>
            <person name="Shiryaev A."/>
            <person name="Soop K."/>
            <person name="Spirin V."/>
            <person name="Szebenyi C."/>
            <person name="Tomsovsky M."/>
            <person name="Tulloss R.E."/>
            <person name="Uehling J."/>
            <person name="Grigoriev I.V."/>
            <person name="Vagvolgyi C."/>
            <person name="Papp T."/>
            <person name="Martin F.M."/>
            <person name="Miettinen O."/>
            <person name="Hibbett D.S."/>
            <person name="Nagy L.G."/>
        </authorList>
    </citation>
    <scope>NUCLEOTIDE SEQUENCE [LARGE SCALE GENOMIC DNA]</scope>
    <source>
        <strain evidence="2 3">CBS 962.96</strain>
    </source>
</reference>
<accession>A0A4S8M3B0</accession>
<feature type="compositionally biased region" description="Polar residues" evidence="1">
    <location>
        <begin position="49"/>
        <end position="82"/>
    </location>
</feature>
<keyword evidence="3" id="KW-1185">Reference proteome</keyword>
<sequence length="157" mass="17057">MTSSRKRRVARRDALQLLHQEVPEIGASSSVASGSTFEPPLPSMVPETSPDQEVPQNQTQSRSIQEAGTMPLSSQLEQQDASPSRRDRYRLLPRSALPRRDPSSRFGRVFGSPRPSTSISPQRGNTTSLSATRSSSRRTAGSKSSSSRGTSASARPY</sequence>
<feature type="compositionally biased region" description="Polar residues" evidence="1">
    <location>
        <begin position="27"/>
        <end position="36"/>
    </location>
</feature>
<evidence type="ECO:0000256" key="1">
    <source>
        <dbReference type="SAM" id="MobiDB-lite"/>
    </source>
</evidence>
<evidence type="ECO:0000313" key="3">
    <source>
        <dbReference type="Proteomes" id="UP000297245"/>
    </source>
</evidence>